<evidence type="ECO:0000256" key="4">
    <source>
        <dbReference type="ARBA" id="ARBA00022960"/>
    </source>
</evidence>
<dbReference type="PANTHER" id="PTHR41533:SF2">
    <property type="entry name" value="BLR7131 PROTEIN"/>
    <property type="match status" value="1"/>
</dbReference>
<evidence type="ECO:0000256" key="5">
    <source>
        <dbReference type="ARBA" id="ARBA00022984"/>
    </source>
</evidence>
<reference evidence="9" key="1">
    <citation type="submission" date="2020-07" db="EMBL/GenBank/DDBJ databases">
        <title>Huge and variable diversity of episymbiotic CPR bacteria and DPANN archaea in groundwater ecosystems.</title>
        <authorList>
            <person name="He C.Y."/>
            <person name="Keren R."/>
            <person name="Whittaker M."/>
            <person name="Farag I.F."/>
            <person name="Doudna J."/>
            <person name="Cate J.H.D."/>
            <person name="Banfield J.F."/>
        </authorList>
    </citation>
    <scope>NUCLEOTIDE SEQUENCE</scope>
    <source>
        <strain evidence="9">NC_groundwater_672_Ag_B-0.1um_62_36</strain>
    </source>
</reference>
<keyword evidence="5 7" id="KW-0573">Peptidoglycan synthesis</keyword>
<dbReference type="GO" id="GO:0016740">
    <property type="term" value="F:transferase activity"/>
    <property type="evidence" value="ECO:0007669"/>
    <property type="project" value="UniProtKB-KW"/>
</dbReference>
<accession>A0A932CLD2</accession>
<sequence length="609" mass="69028">MKRFLAITLVLIFLVAGGVMALWMRSYRSADGLARTLRSKLPPVASPSLEKSSRPVRVDGSNLDALTYRFYSRRGFQAAWMNSRVPGPQAGALLEAVRHAGEEGLDPADYPINPIQDSLRQVSGSFWSRYSSSEQLVDLDILLTKTFLLYASDLSTGRVRPQEVSPVWHVEQDPVDLVALLGATLKTRRMAEVLTEVSPPHLGYVGLKAALARYAGIAAGGGWPIVPEGPVLRVGERGPRVRILRQRLTRSGDLASEGSMEEPYDPELTQAVRHFQERHGLEDTGMVEPETLAELNLPVEKRMKQIILNMERWRWIPRDLGRRYLLVNIPGYDLKVVEEEDRVVMEMRIIVGRTFTPTPIFNDQITYLFFHPTWNIPQKIAAEEILPAVQKDPDYLGERNIRVFDGFREDAQEIDPATVDWSQVDPERFPYALRQDPGPKNPLGRVKFGLPNPFDIYLHDTPAGHLFQRAERGFSHGCIRVEEPGDLAGYLLKDHAGWSRERVLEAFGNREPQIVKLDRPFPVHILYWTAWVEEDGTIQFREDIYGFDQRLQASLGKSRQFLRVRQASDKARDDRNALSQAAREATGSDLKGLDHRFGQKKLEGIQRLG</sequence>
<dbReference type="Pfam" id="PF01471">
    <property type="entry name" value="PG_binding_1"/>
    <property type="match status" value="1"/>
</dbReference>
<feature type="domain" description="L,D-TPase catalytic" evidence="8">
    <location>
        <begin position="323"/>
        <end position="506"/>
    </location>
</feature>
<organism evidence="9 10">
    <name type="scientific">Tectimicrobiota bacterium</name>
    <dbReference type="NCBI Taxonomy" id="2528274"/>
    <lineage>
        <taxon>Bacteria</taxon>
        <taxon>Pseudomonadati</taxon>
        <taxon>Nitrospinota/Tectimicrobiota group</taxon>
        <taxon>Candidatus Tectimicrobiota</taxon>
    </lineage>
</organism>
<feature type="active site" description="Nucleophile" evidence="7">
    <location>
        <position position="478"/>
    </location>
</feature>
<dbReference type="InterPro" id="IPR052905">
    <property type="entry name" value="LD-transpeptidase_YkuD-like"/>
</dbReference>
<dbReference type="GO" id="GO:0004180">
    <property type="term" value="F:carboxypeptidase activity"/>
    <property type="evidence" value="ECO:0007669"/>
    <property type="project" value="UniProtKB-ARBA"/>
</dbReference>
<dbReference type="InterPro" id="IPR005490">
    <property type="entry name" value="LD_TPept_cat_dom"/>
</dbReference>
<feature type="active site" description="Proton donor/acceptor" evidence="7">
    <location>
        <position position="459"/>
    </location>
</feature>
<dbReference type="InterPro" id="IPR036366">
    <property type="entry name" value="PGBDSf"/>
</dbReference>
<dbReference type="GO" id="GO:0009252">
    <property type="term" value="P:peptidoglycan biosynthetic process"/>
    <property type="evidence" value="ECO:0007669"/>
    <property type="project" value="UniProtKB-KW"/>
</dbReference>
<dbReference type="GO" id="GO:0071555">
    <property type="term" value="P:cell wall organization"/>
    <property type="evidence" value="ECO:0007669"/>
    <property type="project" value="UniProtKB-UniRule"/>
</dbReference>
<dbReference type="EMBL" id="JACPRF010000012">
    <property type="protein sequence ID" value="MBI2875312.1"/>
    <property type="molecule type" value="Genomic_DNA"/>
</dbReference>
<dbReference type="InterPro" id="IPR036365">
    <property type="entry name" value="PGBD-like_sf"/>
</dbReference>
<dbReference type="InterPro" id="IPR045380">
    <property type="entry name" value="LD_TPept_scaffold_dom"/>
</dbReference>
<evidence type="ECO:0000256" key="1">
    <source>
        <dbReference type="ARBA" id="ARBA00004752"/>
    </source>
</evidence>
<dbReference type="AlphaFoldDB" id="A0A932CLD2"/>
<evidence type="ECO:0000256" key="3">
    <source>
        <dbReference type="ARBA" id="ARBA00022679"/>
    </source>
</evidence>
<name>A0A932CLD2_UNCTE</name>
<evidence type="ECO:0000256" key="6">
    <source>
        <dbReference type="ARBA" id="ARBA00023316"/>
    </source>
</evidence>
<gene>
    <name evidence="9" type="ORF">HYY20_00330</name>
</gene>
<dbReference type="Pfam" id="PF20142">
    <property type="entry name" value="Scaffold"/>
    <property type="match status" value="1"/>
</dbReference>
<comment type="similarity">
    <text evidence="2">Belongs to the YkuD family.</text>
</comment>
<dbReference type="PROSITE" id="PS52029">
    <property type="entry name" value="LD_TPASE"/>
    <property type="match status" value="1"/>
</dbReference>
<keyword evidence="4 7" id="KW-0133">Cell shape</keyword>
<dbReference type="Gene3D" id="1.10.101.10">
    <property type="entry name" value="PGBD-like superfamily/PGBD"/>
    <property type="match status" value="1"/>
</dbReference>
<comment type="pathway">
    <text evidence="1 7">Cell wall biogenesis; peptidoglycan biosynthesis.</text>
</comment>
<dbReference type="Pfam" id="PF03734">
    <property type="entry name" value="YkuD"/>
    <property type="match status" value="1"/>
</dbReference>
<dbReference type="Proteomes" id="UP000769766">
    <property type="component" value="Unassembled WGS sequence"/>
</dbReference>
<evidence type="ECO:0000313" key="9">
    <source>
        <dbReference type="EMBL" id="MBI2875312.1"/>
    </source>
</evidence>
<dbReference type="SUPFAM" id="SSF47090">
    <property type="entry name" value="PGBD-like"/>
    <property type="match status" value="1"/>
</dbReference>
<dbReference type="Gene3D" id="2.40.440.10">
    <property type="entry name" value="L,D-transpeptidase catalytic domain-like"/>
    <property type="match status" value="1"/>
</dbReference>
<evidence type="ECO:0000259" key="8">
    <source>
        <dbReference type="PROSITE" id="PS52029"/>
    </source>
</evidence>
<dbReference type="CDD" id="cd16913">
    <property type="entry name" value="YkuD_like"/>
    <property type="match status" value="1"/>
</dbReference>
<proteinExistence type="inferred from homology"/>
<keyword evidence="6 7" id="KW-0961">Cell wall biogenesis/degradation</keyword>
<dbReference type="PANTHER" id="PTHR41533">
    <property type="entry name" value="L,D-TRANSPEPTIDASE HI_1667-RELATED"/>
    <property type="match status" value="1"/>
</dbReference>
<evidence type="ECO:0000256" key="2">
    <source>
        <dbReference type="ARBA" id="ARBA00005992"/>
    </source>
</evidence>
<dbReference type="GO" id="GO:0008360">
    <property type="term" value="P:regulation of cell shape"/>
    <property type="evidence" value="ECO:0007669"/>
    <property type="project" value="UniProtKB-UniRule"/>
</dbReference>
<evidence type="ECO:0000313" key="10">
    <source>
        <dbReference type="Proteomes" id="UP000769766"/>
    </source>
</evidence>
<comment type="caution">
    <text evidence="9">The sequence shown here is derived from an EMBL/GenBank/DDBJ whole genome shotgun (WGS) entry which is preliminary data.</text>
</comment>
<dbReference type="InterPro" id="IPR002477">
    <property type="entry name" value="Peptidoglycan-bd-like"/>
</dbReference>
<protein>
    <submittedName>
        <fullName evidence="9">L,D-transpeptidase family protein</fullName>
    </submittedName>
</protein>
<dbReference type="InterPro" id="IPR038063">
    <property type="entry name" value="Transpep_catalytic_dom"/>
</dbReference>
<dbReference type="SUPFAM" id="SSF141523">
    <property type="entry name" value="L,D-transpeptidase catalytic domain-like"/>
    <property type="match status" value="1"/>
</dbReference>
<evidence type="ECO:0000256" key="7">
    <source>
        <dbReference type="PROSITE-ProRule" id="PRU01373"/>
    </source>
</evidence>
<keyword evidence="3" id="KW-0808">Transferase</keyword>